<reference evidence="1" key="1">
    <citation type="journal article" date="2022" name="bioRxiv">
        <title>Sequencing and chromosome-scale assembly of the giantPleurodeles waltlgenome.</title>
        <authorList>
            <person name="Brown T."/>
            <person name="Elewa A."/>
            <person name="Iarovenko S."/>
            <person name="Subramanian E."/>
            <person name="Araus A.J."/>
            <person name="Petzold A."/>
            <person name="Susuki M."/>
            <person name="Suzuki K.-i.T."/>
            <person name="Hayashi T."/>
            <person name="Toyoda A."/>
            <person name="Oliveira C."/>
            <person name="Osipova E."/>
            <person name="Leigh N.D."/>
            <person name="Simon A."/>
            <person name="Yun M.H."/>
        </authorList>
    </citation>
    <scope>NUCLEOTIDE SEQUENCE</scope>
    <source>
        <strain evidence="1">20211129_DDA</strain>
        <tissue evidence="1">Liver</tissue>
    </source>
</reference>
<dbReference type="Proteomes" id="UP001066276">
    <property type="component" value="Chromosome 9"/>
</dbReference>
<evidence type="ECO:0000313" key="1">
    <source>
        <dbReference type="EMBL" id="KAJ1103618.1"/>
    </source>
</evidence>
<dbReference type="EMBL" id="JANPWB010000013">
    <property type="protein sequence ID" value="KAJ1103618.1"/>
    <property type="molecule type" value="Genomic_DNA"/>
</dbReference>
<organism evidence="1 2">
    <name type="scientific">Pleurodeles waltl</name>
    <name type="common">Iberian ribbed newt</name>
    <dbReference type="NCBI Taxonomy" id="8319"/>
    <lineage>
        <taxon>Eukaryota</taxon>
        <taxon>Metazoa</taxon>
        <taxon>Chordata</taxon>
        <taxon>Craniata</taxon>
        <taxon>Vertebrata</taxon>
        <taxon>Euteleostomi</taxon>
        <taxon>Amphibia</taxon>
        <taxon>Batrachia</taxon>
        <taxon>Caudata</taxon>
        <taxon>Salamandroidea</taxon>
        <taxon>Salamandridae</taxon>
        <taxon>Pleurodelinae</taxon>
        <taxon>Pleurodeles</taxon>
    </lineage>
</organism>
<evidence type="ECO:0000313" key="2">
    <source>
        <dbReference type="Proteomes" id="UP001066276"/>
    </source>
</evidence>
<dbReference type="AlphaFoldDB" id="A0AAV7MRP0"/>
<name>A0AAV7MRP0_PLEWA</name>
<gene>
    <name evidence="1" type="ORF">NDU88_001039</name>
</gene>
<proteinExistence type="predicted"/>
<protein>
    <submittedName>
        <fullName evidence="1">Uncharacterized protein</fullName>
    </submittedName>
</protein>
<keyword evidence="2" id="KW-1185">Reference proteome</keyword>
<comment type="caution">
    <text evidence="1">The sequence shown here is derived from an EMBL/GenBank/DDBJ whole genome shotgun (WGS) entry which is preliminary data.</text>
</comment>
<accession>A0AAV7MRP0</accession>
<sequence>MARTDAKARFETSNDRTRKVPAGTAVTWITLAHGTGTNPNSAAPGRIVPACHSVPIYAFIIRSLPHYRSAQLLRSEVPPLAATWPA</sequence>